<dbReference type="AlphaFoldDB" id="A0A5E4B4U6"/>
<gene>
    <name evidence="2" type="ORF">MONAX_5E032535</name>
</gene>
<evidence type="ECO:0000313" key="2">
    <source>
        <dbReference type="EMBL" id="VTJ64385.1"/>
    </source>
</evidence>
<feature type="compositionally biased region" description="Basic and acidic residues" evidence="1">
    <location>
        <begin position="170"/>
        <end position="191"/>
    </location>
</feature>
<dbReference type="Proteomes" id="UP000335636">
    <property type="component" value="Unassembled WGS sequence"/>
</dbReference>
<feature type="region of interest" description="Disordered" evidence="1">
    <location>
        <begin position="78"/>
        <end position="101"/>
    </location>
</feature>
<evidence type="ECO:0000256" key="1">
    <source>
        <dbReference type="SAM" id="MobiDB-lite"/>
    </source>
</evidence>
<accession>A0A5E4B4U6</accession>
<reference evidence="2" key="1">
    <citation type="submission" date="2019-04" db="EMBL/GenBank/DDBJ databases">
        <authorList>
            <person name="Alioto T."/>
            <person name="Alioto T."/>
        </authorList>
    </citation>
    <scope>NUCLEOTIDE SEQUENCE [LARGE SCALE GENOMIC DNA]</scope>
</reference>
<feature type="region of interest" description="Disordered" evidence="1">
    <location>
        <begin position="23"/>
        <end position="52"/>
    </location>
</feature>
<protein>
    <submittedName>
        <fullName evidence="2">Uncharacterized protein</fullName>
    </submittedName>
</protein>
<dbReference type="EMBL" id="CABDUW010000264">
    <property type="protein sequence ID" value="VTJ64385.1"/>
    <property type="molecule type" value="Genomic_DNA"/>
</dbReference>
<comment type="caution">
    <text evidence="2">The sequence shown here is derived from an EMBL/GenBank/DDBJ whole genome shotgun (WGS) entry which is preliminary data.</text>
</comment>
<name>A0A5E4B4U6_MARMO</name>
<feature type="region of interest" description="Disordered" evidence="1">
    <location>
        <begin position="106"/>
        <end position="125"/>
    </location>
</feature>
<feature type="region of interest" description="Disordered" evidence="1">
    <location>
        <begin position="141"/>
        <end position="252"/>
    </location>
</feature>
<sequence length="252" mass="27280">MLVGSSGELNEKGAIALLYTRENRAVPGPRNHETETQLEPRVSPPEHGEFLPSVRDGRERLETFGSWPWAAEGTAAATLRPPSPAASPCGPEGPGEQRWASPLRRRHFLAPPGPTPRDPGLLPATDGEARGGLICRKTASADLVAGSPARLQGSYCARPSTPPPGPWLGEKPRRWQQKLEPRRRGGREGPRPRRALLPLAKVNQTVSRFSGARRERRQLGPGETWATRAGPGLGEPSRPLPAGTKGSWARRD</sequence>
<organism evidence="2 3">
    <name type="scientific">Marmota monax</name>
    <name type="common">Woodchuck</name>
    <dbReference type="NCBI Taxonomy" id="9995"/>
    <lineage>
        <taxon>Eukaryota</taxon>
        <taxon>Metazoa</taxon>
        <taxon>Chordata</taxon>
        <taxon>Craniata</taxon>
        <taxon>Vertebrata</taxon>
        <taxon>Euteleostomi</taxon>
        <taxon>Mammalia</taxon>
        <taxon>Eutheria</taxon>
        <taxon>Euarchontoglires</taxon>
        <taxon>Glires</taxon>
        <taxon>Rodentia</taxon>
        <taxon>Sciuromorpha</taxon>
        <taxon>Sciuridae</taxon>
        <taxon>Xerinae</taxon>
        <taxon>Marmotini</taxon>
        <taxon>Marmota</taxon>
    </lineage>
</organism>
<proteinExistence type="predicted"/>
<evidence type="ECO:0000313" key="3">
    <source>
        <dbReference type="Proteomes" id="UP000335636"/>
    </source>
</evidence>
<keyword evidence="3" id="KW-1185">Reference proteome</keyword>